<keyword evidence="6" id="KW-1185">Reference proteome</keyword>
<sequence length="730" mass="80675">MRRATSAKRATQRLRRTVKKPLDMKTQDKLRKALRAKCGSRPDERFFRKYDRDRSGELSVQEVEEMFRTGLKITKREASPADVRALVAAMDADGSGTLSLAELAAFVGNRPVSPGKSKMKRRMIKKTTAFFPAASGEPLAPPYRAPPASIQRGRPHTHFDAEALKRFRDGVQKSLATIRTDTRTALENSNSQKSENLSPRSMLKFLREDLDVPRTVVRDGDALELLKLADVDDYGTLALDDLAAFLERGPRAFYNAQALPGKSIQLPKPPGSDSQRFGRVVGALEARLENGDTRSRFAAVDHDGDGKVKVEAFREAVRGSALHLTEEDLDEEDLDALVQMIDKNPGGRKVYEVDVRKLALLSKRGGDAISDLYDAEKQFLRKTANERKKAIQRRTAEDRYTTWDAAQPKPDPRQKIPPLGQRLIPCNLFAWLDDPVGYVAPLDAPKLSSKDDSTGPSDLEALIKLRNALQLHEALGQSLAAGSVLLKMGRRLRDRSLARYFPRGAHRAKELRCAGEALDAASSLFRTYFDDATHHLSLTALYEAADSFLEAEDELVNSLSQVRGPVPDDLEDDAASERSLLLRFAERSLAEFKEAHSLLDVTGLTPKEIARYANGLALVAVVQSRQPLHEGAQKVQRSFGDAERLHAALQGDVAALCKAEWQKRRAFERSRAGYPAEALEAMRAREELLESALGVDHVETAGARRLRVLWSRGLGGGAGIGGNAPEVPKM</sequence>
<dbReference type="PANTHER" id="PTHR34524">
    <property type="entry name" value="CALCYPHOSIN"/>
    <property type="match status" value="1"/>
</dbReference>
<keyword evidence="3" id="KW-0106">Calcium</keyword>
<organism evidence="5 6">
    <name type="scientific">Pelagomonas calceolata</name>
    <dbReference type="NCBI Taxonomy" id="35677"/>
    <lineage>
        <taxon>Eukaryota</taxon>
        <taxon>Sar</taxon>
        <taxon>Stramenopiles</taxon>
        <taxon>Ochrophyta</taxon>
        <taxon>Pelagophyceae</taxon>
        <taxon>Pelagomonadales</taxon>
        <taxon>Pelagomonadaceae</taxon>
        <taxon>Pelagomonas</taxon>
    </lineage>
</organism>
<feature type="domain" description="EF-hand" evidence="4">
    <location>
        <begin position="78"/>
        <end position="113"/>
    </location>
</feature>
<evidence type="ECO:0000313" key="5">
    <source>
        <dbReference type="EMBL" id="CAH0364824.1"/>
    </source>
</evidence>
<name>A0A8J2WRW4_9STRA</name>
<dbReference type="Proteomes" id="UP000789595">
    <property type="component" value="Unassembled WGS sequence"/>
</dbReference>
<comment type="caution">
    <text evidence="5">The sequence shown here is derived from an EMBL/GenBank/DDBJ whole genome shotgun (WGS) entry which is preliminary data.</text>
</comment>
<dbReference type="GO" id="GO:0005509">
    <property type="term" value="F:calcium ion binding"/>
    <property type="evidence" value="ECO:0007669"/>
    <property type="project" value="InterPro"/>
</dbReference>
<dbReference type="InterPro" id="IPR051581">
    <property type="entry name" value="Ca-bind"/>
</dbReference>
<dbReference type="CDD" id="cd00051">
    <property type="entry name" value="EFh"/>
    <property type="match status" value="1"/>
</dbReference>
<evidence type="ECO:0000259" key="4">
    <source>
        <dbReference type="PROSITE" id="PS50222"/>
    </source>
</evidence>
<evidence type="ECO:0000256" key="3">
    <source>
        <dbReference type="ARBA" id="ARBA00022837"/>
    </source>
</evidence>
<feature type="domain" description="EF-hand" evidence="4">
    <location>
        <begin position="44"/>
        <end position="73"/>
    </location>
</feature>
<dbReference type="PROSITE" id="PS00018">
    <property type="entry name" value="EF_HAND_1"/>
    <property type="match status" value="2"/>
</dbReference>
<proteinExistence type="predicted"/>
<dbReference type="InterPro" id="IPR011992">
    <property type="entry name" value="EF-hand-dom_pair"/>
</dbReference>
<dbReference type="InterPro" id="IPR018247">
    <property type="entry name" value="EF_Hand_1_Ca_BS"/>
</dbReference>
<dbReference type="EMBL" id="CAKKNE010000001">
    <property type="protein sequence ID" value="CAH0364824.1"/>
    <property type="molecule type" value="Genomic_DNA"/>
</dbReference>
<accession>A0A8J2WRW4</accession>
<evidence type="ECO:0000313" key="6">
    <source>
        <dbReference type="Proteomes" id="UP000789595"/>
    </source>
</evidence>
<evidence type="ECO:0000256" key="1">
    <source>
        <dbReference type="ARBA" id="ARBA00022723"/>
    </source>
</evidence>
<dbReference type="Pfam" id="PF13499">
    <property type="entry name" value="EF-hand_7"/>
    <property type="match status" value="1"/>
</dbReference>
<reference evidence="5" key="1">
    <citation type="submission" date="2021-11" db="EMBL/GenBank/DDBJ databases">
        <authorList>
            <consortium name="Genoscope - CEA"/>
            <person name="William W."/>
        </authorList>
    </citation>
    <scope>NUCLEOTIDE SEQUENCE</scope>
</reference>
<protein>
    <recommendedName>
        <fullName evidence="4">EF-hand domain-containing protein</fullName>
    </recommendedName>
</protein>
<dbReference type="SMART" id="SM00054">
    <property type="entry name" value="EFh"/>
    <property type="match status" value="4"/>
</dbReference>
<evidence type="ECO:0000256" key="2">
    <source>
        <dbReference type="ARBA" id="ARBA00022737"/>
    </source>
</evidence>
<keyword evidence="1" id="KW-0479">Metal-binding</keyword>
<feature type="domain" description="EF-hand" evidence="4">
    <location>
        <begin position="288"/>
        <end position="323"/>
    </location>
</feature>
<keyword evidence="2" id="KW-0677">Repeat</keyword>
<dbReference type="SUPFAM" id="SSF47473">
    <property type="entry name" value="EF-hand"/>
    <property type="match status" value="1"/>
</dbReference>
<dbReference type="Gene3D" id="1.10.238.10">
    <property type="entry name" value="EF-hand"/>
    <property type="match status" value="2"/>
</dbReference>
<dbReference type="PANTHER" id="PTHR34524:SF6">
    <property type="entry name" value="CALCYPHOSINE LIKE"/>
    <property type="match status" value="1"/>
</dbReference>
<dbReference type="PROSITE" id="PS50222">
    <property type="entry name" value="EF_HAND_2"/>
    <property type="match status" value="3"/>
</dbReference>
<dbReference type="InterPro" id="IPR002048">
    <property type="entry name" value="EF_hand_dom"/>
</dbReference>
<dbReference type="OrthoDB" id="420060at2759"/>
<dbReference type="AlphaFoldDB" id="A0A8J2WRW4"/>
<gene>
    <name evidence="5" type="ORF">PECAL_1P12080</name>
</gene>